<evidence type="ECO:0000313" key="3">
    <source>
        <dbReference type="EMBL" id="GGA20761.1"/>
    </source>
</evidence>
<dbReference type="InterPro" id="IPR036291">
    <property type="entry name" value="NAD(P)-bd_dom_sf"/>
</dbReference>
<dbReference type="PROSITE" id="PS00061">
    <property type="entry name" value="ADH_SHORT"/>
    <property type="match status" value="1"/>
</dbReference>
<dbReference type="GO" id="GO:0016616">
    <property type="term" value="F:oxidoreductase activity, acting on the CH-OH group of donors, NAD or NADP as acceptor"/>
    <property type="evidence" value="ECO:0007669"/>
    <property type="project" value="UniProtKB-ARBA"/>
</dbReference>
<keyword evidence="2" id="KW-0560">Oxidoreductase</keyword>
<dbReference type="InterPro" id="IPR020904">
    <property type="entry name" value="Sc_DH/Rdtase_CS"/>
</dbReference>
<accession>A0A8J2TZI9</accession>
<dbReference type="SUPFAM" id="SSF51735">
    <property type="entry name" value="NAD(P)-binding Rossmann-fold domains"/>
    <property type="match status" value="1"/>
</dbReference>
<dbReference type="AlphaFoldDB" id="A0A8J2TZI9"/>
<keyword evidence="4" id="KW-1185">Reference proteome</keyword>
<dbReference type="Gene3D" id="3.40.50.720">
    <property type="entry name" value="NAD(P)-binding Rossmann-like Domain"/>
    <property type="match status" value="1"/>
</dbReference>
<gene>
    <name evidence="3" type="ORF">GCM10011333_24820</name>
</gene>
<dbReference type="InterPro" id="IPR002347">
    <property type="entry name" value="SDR_fam"/>
</dbReference>
<dbReference type="Proteomes" id="UP000616114">
    <property type="component" value="Unassembled WGS sequence"/>
</dbReference>
<dbReference type="FunFam" id="3.40.50.720:FF:000047">
    <property type="entry name" value="NADP-dependent L-serine/L-allo-threonine dehydrogenase"/>
    <property type="match status" value="1"/>
</dbReference>
<dbReference type="RefSeq" id="WP_188551211.1">
    <property type="nucleotide sequence ID" value="NZ_BMFY01000011.1"/>
</dbReference>
<name>A0A8J2TZI9_9MICO</name>
<reference evidence="3" key="2">
    <citation type="submission" date="2020-09" db="EMBL/GenBank/DDBJ databases">
        <authorList>
            <person name="Sun Q."/>
            <person name="Zhou Y."/>
        </authorList>
    </citation>
    <scope>NUCLEOTIDE SEQUENCE</scope>
    <source>
        <strain evidence="3">CGMCC 1.12785</strain>
    </source>
</reference>
<dbReference type="PRINTS" id="PR00081">
    <property type="entry name" value="GDHRDH"/>
</dbReference>
<dbReference type="PANTHER" id="PTHR42901:SF1">
    <property type="entry name" value="ALCOHOL DEHYDROGENASE"/>
    <property type="match status" value="1"/>
</dbReference>
<protein>
    <submittedName>
        <fullName evidence="3">Oxidoreductase</fullName>
    </submittedName>
</protein>
<dbReference type="EMBL" id="BMFY01000011">
    <property type="protein sequence ID" value="GGA20761.1"/>
    <property type="molecule type" value="Genomic_DNA"/>
</dbReference>
<evidence type="ECO:0000256" key="2">
    <source>
        <dbReference type="ARBA" id="ARBA00023002"/>
    </source>
</evidence>
<comment type="similarity">
    <text evidence="1">Belongs to the short-chain dehydrogenases/reductases (SDR) family.</text>
</comment>
<organism evidence="3 4">
    <name type="scientific">Sediminivirga luteola</name>
    <dbReference type="NCBI Taxonomy" id="1774748"/>
    <lineage>
        <taxon>Bacteria</taxon>
        <taxon>Bacillati</taxon>
        <taxon>Actinomycetota</taxon>
        <taxon>Actinomycetes</taxon>
        <taxon>Micrococcales</taxon>
        <taxon>Brevibacteriaceae</taxon>
        <taxon>Sediminivirga</taxon>
    </lineage>
</organism>
<evidence type="ECO:0000313" key="4">
    <source>
        <dbReference type="Proteomes" id="UP000616114"/>
    </source>
</evidence>
<reference evidence="3" key="1">
    <citation type="journal article" date="2014" name="Int. J. Syst. Evol. Microbiol.">
        <title>Complete genome sequence of Corynebacterium casei LMG S-19264T (=DSM 44701T), isolated from a smear-ripened cheese.</title>
        <authorList>
            <consortium name="US DOE Joint Genome Institute (JGI-PGF)"/>
            <person name="Walter F."/>
            <person name="Albersmeier A."/>
            <person name="Kalinowski J."/>
            <person name="Ruckert C."/>
        </authorList>
    </citation>
    <scope>NUCLEOTIDE SEQUENCE</scope>
    <source>
        <strain evidence="3">CGMCC 1.12785</strain>
    </source>
</reference>
<dbReference type="PANTHER" id="PTHR42901">
    <property type="entry name" value="ALCOHOL DEHYDROGENASE"/>
    <property type="match status" value="1"/>
</dbReference>
<evidence type="ECO:0000256" key="1">
    <source>
        <dbReference type="ARBA" id="ARBA00006484"/>
    </source>
</evidence>
<proteinExistence type="inferred from homology"/>
<sequence length="252" mass="26240">MTEVLRAVVTGASSGIGAATVRQLTAAGWQVVAAARREEKLRALAEETGAAYVVADVTRDEDVQALLEAATADGPVHALVANAGGAVGVDPVAESKPEDWQAMFDVNVLGVLRTVKAFLPALKDSGRGDIVILSSTAGHIVYEGGGGYVAAKHGAHAIAGTLRLELAGEPVRVIEIAPGMVATEEFSLKRLGNDAAAAAKVYEGVERPLTAEDIADSIVWTLTRPHHVNVDLLVLRPIAQAAQHKVARNRGL</sequence>
<comment type="caution">
    <text evidence="3">The sequence shown here is derived from an EMBL/GenBank/DDBJ whole genome shotgun (WGS) entry which is preliminary data.</text>
</comment>
<dbReference type="Pfam" id="PF00106">
    <property type="entry name" value="adh_short"/>
    <property type="match status" value="1"/>
</dbReference>